<evidence type="ECO:0000256" key="1">
    <source>
        <dbReference type="SAM" id="MobiDB-lite"/>
    </source>
</evidence>
<feature type="region of interest" description="Disordered" evidence="1">
    <location>
        <begin position="103"/>
        <end position="123"/>
    </location>
</feature>
<reference evidence="2 3" key="1">
    <citation type="submission" date="2020-01" db="EMBL/GenBank/DDBJ databases">
        <title>Paenibacillus sp. nov., isolated from tomato rhizosphere.</title>
        <authorList>
            <person name="Weon H.-Y."/>
            <person name="Lee S.A."/>
        </authorList>
    </citation>
    <scope>NUCLEOTIDE SEQUENCE [LARGE SCALE GENOMIC DNA]</scope>
    <source>
        <strain evidence="2 3">12200R-189</strain>
    </source>
</reference>
<dbReference type="Proteomes" id="UP000476064">
    <property type="component" value="Chromosome"/>
</dbReference>
<sequence>MERPIISEHEMVKETELFYQIFSVFIEELDLIERTRGKLNDFQLMQAVYRAKDNMGILGWERRQIVSAIFEKYMHIYRVFGRLEADEWVTITFGYSMKRRNDTEMGNEATNDSTAPAMTQEDGRSAEWAAPADGFDPAAANAEALSRLIAEKESELLQLYRALYLLQQNN</sequence>
<dbReference type="AlphaFoldDB" id="A0A6C0G6L5"/>
<feature type="compositionally biased region" description="Polar residues" evidence="1">
    <location>
        <begin position="108"/>
        <end position="117"/>
    </location>
</feature>
<proteinExistence type="predicted"/>
<evidence type="ECO:0000313" key="2">
    <source>
        <dbReference type="EMBL" id="QHT61365.1"/>
    </source>
</evidence>
<keyword evidence="3" id="KW-1185">Reference proteome</keyword>
<evidence type="ECO:0000313" key="3">
    <source>
        <dbReference type="Proteomes" id="UP000476064"/>
    </source>
</evidence>
<organism evidence="2 3">
    <name type="scientific">Paenibacillus lycopersici</name>
    <dbReference type="NCBI Taxonomy" id="2704462"/>
    <lineage>
        <taxon>Bacteria</taxon>
        <taxon>Bacillati</taxon>
        <taxon>Bacillota</taxon>
        <taxon>Bacilli</taxon>
        <taxon>Bacillales</taxon>
        <taxon>Paenibacillaceae</taxon>
        <taxon>Paenibacillus</taxon>
    </lineage>
</organism>
<dbReference type="KEGG" id="plyc:GXP70_16310"/>
<dbReference type="EMBL" id="CP048209">
    <property type="protein sequence ID" value="QHT61365.1"/>
    <property type="molecule type" value="Genomic_DNA"/>
</dbReference>
<gene>
    <name evidence="2" type="ORF">GXP70_16310</name>
</gene>
<protein>
    <submittedName>
        <fullName evidence="2">Uncharacterized protein</fullName>
    </submittedName>
</protein>
<dbReference type="RefSeq" id="WP_162357804.1">
    <property type="nucleotide sequence ID" value="NZ_CP048209.1"/>
</dbReference>
<name>A0A6C0G6L5_9BACL</name>
<accession>A0A6C0G6L5</accession>